<dbReference type="EMBL" id="QUSF01000101">
    <property type="protein sequence ID" value="RLV92321.1"/>
    <property type="molecule type" value="Genomic_DNA"/>
</dbReference>
<organism evidence="1 2">
    <name type="scientific">Chloebia gouldiae</name>
    <name type="common">Gouldian finch</name>
    <name type="synonym">Erythrura gouldiae</name>
    <dbReference type="NCBI Taxonomy" id="44316"/>
    <lineage>
        <taxon>Eukaryota</taxon>
        <taxon>Metazoa</taxon>
        <taxon>Chordata</taxon>
        <taxon>Craniata</taxon>
        <taxon>Vertebrata</taxon>
        <taxon>Euteleostomi</taxon>
        <taxon>Archelosauria</taxon>
        <taxon>Archosauria</taxon>
        <taxon>Dinosauria</taxon>
        <taxon>Saurischia</taxon>
        <taxon>Theropoda</taxon>
        <taxon>Coelurosauria</taxon>
        <taxon>Aves</taxon>
        <taxon>Neognathae</taxon>
        <taxon>Neoaves</taxon>
        <taxon>Telluraves</taxon>
        <taxon>Australaves</taxon>
        <taxon>Passeriformes</taxon>
        <taxon>Passeroidea</taxon>
        <taxon>Passeridae</taxon>
        <taxon>Chloebia</taxon>
    </lineage>
</organism>
<keyword evidence="2" id="KW-1185">Reference proteome</keyword>
<proteinExistence type="predicted"/>
<sequence length="90" mass="10053">MNFLVPMVVLLKMELNAKVSEIDLQCLQKTDLMLVIMCVVTNMEYIGASEGMAEPEATEDMSDTQELTNHGWVVVPEEELESSEDFVVVA</sequence>
<evidence type="ECO:0000313" key="1">
    <source>
        <dbReference type="EMBL" id="RLV92321.1"/>
    </source>
</evidence>
<gene>
    <name evidence="1" type="ORF">DV515_00013824</name>
</gene>
<comment type="caution">
    <text evidence="1">The sequence shown here is derived from an EMBL/GenBank/DDBJ whole genome shotgun (WGS) entry which is preliminary data.</text>
</comment>
<dbReference type="AlphaFoldDB" id="A0A3L8S187"/>
<evidence type="ECO:0000313" key="2">
    <source>
        <dbReference type="Proteomes" id="UP000276834"/>
    </source>
</evidence>
<reference evidence="1 2" key="1">
    <citation type="journal article" date="2018" name="Proc. R. Soc. B">
        <title>A non-coding region near Follistatin controls head colour polymorphism in the Gouldian finch.</title>
        <authorList>
            <person name="Toomey M.B."/>
            <person name="Marques C.I."/>
            <person name="Andrade P."/>
            <person name="Araujo P.M."/>
            <person name="Sabatino S."/>
            <person name="Gazda M.A."/>
            <person name="Afonso S."/>
            <person name="Lopes R.J."/>
            <person name="Corbo J.C."/>
            <person name="Carneiro M."/>
        </authorList>
    </citation>
    <scope>NUCLEOTIDE SEQUENCE [LARGE SCALE GENOMIC DNA]</scope>
    <source>
        <strain evidence="1">Red01</strain>
        <tissue evidence="1">Muscle</tissue>
    </source>
</reference>
<accession>A0A3L8S187</accession>
<name>A0A3L8S187_CHLGU</name>
<dbReference type="Proteomes" id="UP000276834">
    <property type="component" value="Unassembled WGS sequence"/>
</dbReference>
<protein>
    <submittedName>
        <fullName evidence="1">Uncharacterized protein</fullName>
    </submittedName>
</protein>